<name>A0A094PND8_9ZZZZ</name>
<dbReference type="EMBL" id="JNSL01000214">
    <property type="protein sequence ID" value="KGA12612.1"/>
    <property type="molecule type" value="Genomic_DNA"/>
</dbReference>
<dbReference type="InterPro" id="IPR001509">
    <property type="entry name" value="Epimerase_deHydtase"/>
</dbReference>
<reference evidence="3" key="1">
    <citation type="submission" date="2014-06" db="EMBL/GenBank/DDBJ databases">
        <title>Key roles for freshwater Actinobacteria revealed by deep metagenomic sequencing.</title>
        <authorList>
            <person name="Ghai R."/>
            <person name="Mizuno C.M."/>
            <person name="Picazo A."/>
            <person name="Camacho A."/>
            <person name="Rodriguez-Valera F."/>
        </authorList>
    </citation>
    <scope>NUCLEOTIDE SEQUENCE</scope>
</reference>
<dbReference type="Pfam" id="PF01370">
    <property type="entry name" value="Epimerase"/>
    <property type="match status" value="1"/>
</dbReference>
<evidence type="ECO:0000313" key="3">
    <source>
        <dbReference type="EMBL" id="KGA12612.1"/>
    </source>
</evidence>
<evidence type="ECO:0000259" key="2">
    <source>
        <dbReference type="Pfam" id="PF01370"/>
    </source>
</evidence>
<sequence length="313" mass="33813">MSRTVLVTGAAGFVGSAVTKKLSAQGDRVIAVDGLLGGLYPPDEKIQRFEAISSLSGVEAHRLDLRHDDLSVLPDDIDYVINEAAMPGLGLSWSDFELYSSCNLSSVARLMDQAKRWPLTKFVQISTSSVYGKNAVGDENMPTLPVSPYGVTKLAAENLAFAYMRDSDVPVTVLRYFSVYGPGQRPDMAYRKFISKALSGEAIDLFGTGNQSRSNTFIDDCVAGTISALNSARVGEVYNIAGSTERSLNEALAIISDLVGRTLDVRHHDTARGDQDRTFGDTAKASQELGFVNSTSLEEGLEAQIKWQRDGGL</sequence>
<comment type="similarity">
    <text evidence="1">Belongs to the NAD(P)-dependent epimerase/dehydratase family.</text>
</comment>
<dbReference type="InterPro" id="IPR036291">
    <property type="entry name" value="NAD(P)-bd_dom_sf"/>
</dbReference>
<dbReference type="PANTHER" id="PTHR43000">
    <property type="entry name" value="DTDP-D-GLUCOSE 4,6-DEHYDRATASE-RELATED"/>
    <property type="match status" value="1"/>
</dbReference>
<feature type="domain" description="NAD-dependent epimerase/dehydratase" evidence="2">
    <location>
        <begin position="5"/>
        <end position="241"/>
    </location>
</feature>
<dbReference type="Gene3D" id="3.40.50.720">
    <property type="entry name" value="NAD(P)-binding Rossmann-like Domain"/>
    <property type="match status" value="1"/>
</dbReference>
<protein>
    <recommendedName>
        <fullName evidence="2">NAD-dependent epimerase/dehydratase domain-containing protein</fullName>
    </recommendedName>
</protein>
<evidence type="ECO:0000256" key="1">
    <source>
        <dbReference type="ARBA" id="ARBA00007637"/>
    </source>
</evidence>
<dbReference type="PRINTS" id="PR01713">
    <property type="entry name" value="NUCEPIMERASE"/>
</dbReference>
<proteinExistence type="inferred from homology"/>
<organism evidence="3">
    <name type="scientific">freshwater metagenome</name>
    <dbReference type="NCBI Taxonomy" id="449393"/>
    <lineage>
        <taxon>unclassified sequences</taxon>
        <taxon>metagenomes</taxon>
        <taxon>ecological metagenomes</taxon>
    </lineage>
</organism>
<dbReference type="SUPFAM" id="SSF51735">
    <property type="entry name" value="NAD(P)-binding Rossmann-fold domains"/>
    <property type="match status" value="1"/>
</dbReference>
<accession>A0A094PND8</accession>
<comment type="caution">
    <text evidence="3">The sequence shown here is derived from an EMBL/GenBank/DDBJ whole genome shotgun (WGS) entry which is preliminary data.</text>
</comment>
<gene>
    <name evidence="3" type="ORF">GM51_21475</name>
</gene>
<dbReference type="AlphaFoldDB" id="A0A094PND8"/>